<protein>
    <recommendedName>
        <fullName evidence="3">GIY-YIG nuclease family protein</fullName>
    </recommendedName>
</protein>
<proteinExistence type="predicted"/>
<evidence type="ECO:0000313" key="2">
    <source>
        <dbReference type="Proteomes" id="UP000279422"/>
    </source>
</evidence>
<dbReference type="Proteomes" id="UP000279422">
    <property type="component" value="Unassembled WGS sequence"/>
</dbReference>
<comment type="caution">
    <text evidence="1">The sequence shown here is derived from an EMBL/GenBank/DDBJ whole genome shotgun (WGS) entry which is preliminary data.</text>
</comment>
<evidence type="ECO:0000313" key="1">
    <source>
        <dbReference type="EMBL" id="RLE09551.1"/>
    </source>
</evidence>
<reference evidence="1 2" key="1">
    <citation type="submission" date="2018-06" db="EMBL/GenBank/DDBJ databases">
        <title>Extensive metabolic versatility and redundancy in microbially diverse, dynamic hydrothermal sediments.</title>
        <authorList>
            <person name="Dombrowski N."/>
            <person name="Teske A."/>
            <person name="Baker B.J."/>
        </authorList>
    </citation>
    <scope>NUCLEOTIDE SEQUENCE [LARGE SCALE GENOMIC DNA]</scope>
    <source>
        <strain evidence="1">B47_G16</strain>
    </source>
</reference>
<accession>A0A497E6V5</accession>
<dbReference type="AlphaFoldDB" id="A0A497E6V5"/>
<evidence type="ECO:0008006" key="3">
    <source>
        <dbReference type="Google" id="ProtNLM"/>
    </source>
</evidence>
<dbReference type="EMBL" id="QMPZ01000040">
    <property type="protein sequence ID" value="RLE09551.1"/>
    <property type="molecule type" value="Genomic_DNA"/>
</dbReference>
<gene>
    <name evidence="1" type="ORF">DRJ00_03900</name>
</gene>
<organism evidence="1 2">
    <name type="scientific">Aerophobetes bacterium</name>
    <dbReference type="NCBI Taxonomy" id="2030807"/>
    <lineage>
        <taxon>Bacteria</taxon>
        <taxon>Candidatus Aerophobota</taxon>
    </lineage>
</organism>
<sequence length="120" mass="13880">MMTKIKLAGYEFDGPYSDIENIRDEPGVYVVMSFRGAHLPIVLDIGTAGEGMWQDSQGLKRRLKNHSRKSCWEKHRINGKLAYAVLYIQNQKQRLYIEDQLRRKFNPPCGTTPPEPFNPL</sequence>
<name>A0A497E6V5_UNCAE</name>